<comment type="similarity">
    <text evidence="2 8">Belongs to the 4-toluene sulfonate uptake permease (TSUP) (TC 2.A.102) family.</text>
</comment>
<dbReference type="PANTHER" id="PTHR30269:SF37">
    <property type="entry name" value="MEMBRANE TRANSPORTER PROTEIN"/>
    <property type="match status" value="1"/>
</dbReference>
<reference evidence="9" key="1">
    <citation type="submission" date="2020-11" db="EMBL/GenBank/DDBJ databases">
        <title>Nocardioides sp. CBS4Y-1, whole genome shotgun sequence.</title>
        <authorList>
            <person name="Tuo L."/>
        </authorList>
    </citation>
    <scope>NUCLEOTIDE SEQUENCE</scope>
    <source>
        <strain evidence="9">CBS4Y-1</strain>
    </source>
</reference>
<dbReference type="Pfam" id="PF01925">
    <property type="entry name" value="TauE"/>
    <property type="match status" value="1"/>
</dbReference>
<evidence type="ECO:0000313" key="10">
    <source>
        <dbReference type="Proteomes" id="UP000656804"/>
    </source>
</evidence>
<dbReference type="GO" id="GO:0005886">
    <property type="term" value="C:plasma membrane"/>
    <property type="evidence" value="ECO:0007669"/>
    <property type="project" value="UniProtKB-SubCell"/>
</dbReference>
<dbReference type="InterPro" id="IPR052017">
    <property type="entry name" value="TSUP"/>
</dbReference>
<evidence type="ECO:0000256" key="5">
    <source>
        <dbReference type="ARBA" id="ARBA00022692"/>
    </source>
</evidence>
<organism evidence="9 10">
    <name type="scientific">Nocardioides acrostichi</name>
    <dbReference type="NCBI Taxonomy" id="2784339"/>
    <lineage>
        <taxon>Bacteria</taxon>
        <taxon>Bacillati</taxon>
        <taxon>Actinomycetota</taxon>
        <taxon>Actinomycetes</taxon>
        <taxon>Propionibacteriales</taxon>
        <taxon>Nocardioidaceae</taxon>
        <taxon>Nocardioides</taxon>
    </lineage>
</organism>
<feature type="transmembrane region" description="Helical" evidence="8">
    <location>
        <begin position="166"/>
        <end position="185"/>
    </location>
</feature>
<keyword evidence="4 8" id="KW-1003">Cell membrane</keyword>
<feature type="transmembrane region" description="Helical" evidence="8">
    <location>
        <begin position="221"/>
        <end position="241"/>
    </location>
</feature>
<evidence type="ECO:0000256" key="7">
    <source>
        <dbReference type="ARBA" id="ARBA00023136"/>
    </source>
</evidence>
<gene>
    <name evidence="9" type="ORF">ISG29_04770</name>
</gene>
<protein>
    <recommendedName>
        <fullName evidence="8">Probable membrane transporter protein</fullName>
    </recommendedName>
</protein>
<dbReference type="EMBL" id="JADIVZ010000001">
    <property type="protein sequence ID" value="MBF4160992.1"/>
    <property type="molecule type" value="Genomic_DNA"/>
</dbReference>
<accession>A0A930UWK3</accession>
<dbReference type="AlphaFoldDB" id="A0A930UWK3"/>
<evidence type="ECO:0000256" key="1">
    <source>
        <dbReference type="ARBA" id="ARBA00004651"/>
    </source>
</evidence>
<evidence type="ECO:0000313" key="9">
    <source>
        <dbReference type="EMBL" id="MBF4160992.1"/>
    </source>
</evidence>
<name>A0A930UWK3_9ACTN</name>
<comment type="subcellular location">
    <subcellularLocation>
        <location evidence="1 8">Cell membrane</location>
        <topology evidence="1 8">Multi-pass membrane protein</topology>
    </subcellularLocation>
</comment>
<feature type="transmembrane region" description="Helical" evidence="8">
    <location>
        <begin position="46"/>
        <end position="65"/>
    </location>
</feature>
<keyword evidence="7 8" id="KW-0472">Membrane</keyword>
<keyword evidence="5 8" id="KW-0812">Transmembrane</keyword>
<feature type="transmembrane region" description="Helical" evidence="8">
    <location>
        <begin position="191"/>
        <end position="209"/>
    </location>
</feature>
<comment type="caution">
    <text evidence="9">The sequence shown here is derived from an EMBL/GenBank/DDBJ whole genome shotgun (WGS) entry which is preliminary data.</text>
</comment>
<feature type="transmembrane region" description="Helical" evidence="8">
    <location>
        <begin position="129"/>
        <end position="154"/>
    </location>
</feature>
<evidence type="ECO:0000256" key="2">
    <source>
        <dbReference type="ARBA" id="ARBA00009142"/>
    </source>
</evidence>
<dbReference type="InterPro" id="IPR002781">
    <property type="entry name" value="TM_pro_TauE-like"/>
</dbReference>
<evidence type="ECO:0000256" key="4">
    <source>
        <dbReference type="ARBA" id="ARBA00022475"/>
    </source>
</evidence>
<feature type="transmembrane region" description="Helical" evidence="8">
    <location>
        <begin position="86"/>
        <end position="117"/>
    </location>
</feature>
<evidence type="ECO:0000256" key="3">
    <source>
        <dbReference type="ARBA" id="ARBA00022448"/>
    </source>
</evidence>
<proteinExistence type="inferred from homology"/>
<evidence type="ECO:0000256" key="6">
    <source>
        <dbReference type="ARBA" id="ARBA00022989"/>
    </source>
</evidence>
<dbReference type="Proteomes" id="UP000656804">
    <property type="component" value="Unassembled WGS sequence"/>
</dbReference>
<keyword evidence="3" id="KW-0813">Transport</keyword>
<sequence>MIGGVSLPVLLTVALALLAGATVQSLVGLGLGLVAAPIVTLADPRLMPELLLLLAAVLPIVTLASEREDIDWFGLRWSLPTRVPGTAVGVWAVAVVAPATLGVLVALMVLAAVALTARAVRLPVTRTTLALAGLASGAAGTTTSIGGPPMAILYQHEAARRIRTTLAVYFMIGAALSLVGLLLAGELDGPTSLLALVMLPVLLLGAWLGRRLRPVLPEHRVRVAVLVVCASSALVLLVRSVV</sequence>
<keyword evidence="10" id="KW-1185">Reference proteome</keyword>
<keyword evidence="6 8" id="KW-1133">Transmembrane helix</keyword>
<dbReference type="PANTHER" id="PTHR30269">
    <property type="entry name" value="TRANSMEMBRANE PROTEIN YFCA"/>
    <property type="match status" value="1"/>
</dbReference>
<evidence type="ECO:0000256" key="8">
    <source>
        <dbReference type="RuleBase" id="RU363041"/>
    </source>
</evidence>